<organism evidence="2">
    <name type="scientific">Polaromonas hydrogenivorans</name>
    <dbReference type="NCBI Taxonomy" id="335476"/>
    <lineage>
        <taxon>Bacteria</taxon>
        <taxon>Pseudomonadati</taxon>
        <taxon>Pseudomonadota</taxon>
        <taxon>Betaproteobacteria</taxon>
        <taxon>Burkholderiales</taxon>
        <taxon>Comamonadaceae</taxon>
        <taxon>Polaromonas</taxon>
    </lineage>
</organism>
<evidence type="ECO:0000256" key="1">
    <source>
        <dbReference type="SAM" id="MobiDB-lite"/>
    </source>
</evidence>
<dbReference type="Gene3D" id="1.25.40.10">
    <property type="entry name" value="Tetratricopeptide repeat domain"/>
    <property type="match status" value="1"/>
</dbReference>
<feature type="region of interest" description="Disordered" evidence="1">
    <location>
        <begin position="35"/>
        <end position="109"/>
    </location>
</feature>
<feature type="compositionally biased region" description="Pro residues" evidence="1">
    <location>
        <begin position="50"/>
        <end position="61"/>
    </location>
</feature>
<dbReference type="RefSeq" id="WP_349280572.1">
    <property type="nucleotide sequence ID" value="NZ_CBCSCU010000021.1"/>
</dbReference>
<proteinExistence type="predicted"/>
<gene>
    <name evidence="2" type="ORF">ABLV49_05255</name>
</gene>
<name>A0AAU7LUD4_9BURK</name>
<dbReference type="EMBL" id="CP157675">
    <property type="protein sequence ID" value="XBP71212.1"/>
    <property type="molecule type" value="Genomic_DNA"/>
</dbReference>
<dbReference type="InterPro" id="IPR011990">
    <property type="entry name" value="TPR-like_helical_dom_sf"/>
</dbReference>
<reference evidence="2" key="1">
    <citation type="submission" date="2024-05" db="EMBL/GenBank/DDBJ databases">
        <authorList>
            <person name="Bunk B."/>
            <person name="Swiderski J."/>
            <person name="Sproer C."/>
            <person name="Thiel V."/>
        </authorList>
    </citation>
    <scope>NUCLEOTIDE SEQUENCE</scope>
    <source>
        <strain evidence="2">DSM 17735</strain>
    </source>
</reference>
<protein>
    <recommendedName>
        <fullName evidence="3">Sel1 repeat family protein</fullName>
    </recommendedName>
</protein>
<feature type="compositionally biased region" description="Low complexity" evidence="1">
    <location>
        <begin position="36"/>
        <end position="49"/>
    </location>
</feature>
<evidence type="ECO:0000313" key="2">
    <source>
        <dbReference type="EMBL" id="XBP71212.1"/>
    </source>
</evidence>
<evidence type="ECO:0008006" key="3">
    <source>
        <dbReference type="Google" id="ProtNLM"/>
    </source>
</evidence>
<sequence length="178" mass="17928">MASLTPLSKGLIALAVVGAMASAVWHLGLKDRLGGATPPAQSQPADASVPAPPATPAPAPDTDPSTSPSASTSTPANAPDQAAPPSLPATPVPEPKAQASGLSPAENAETGRRLLESKNYEQARVHLEQAVQGGDGGAACHLGEMHLKGQGGPINREKAASLFQFAQSRSIICFTSGQ</sequence>
<feature type="compositionally biased region" description="Pro residues" evidence="1">
    <location>
        <begin position="85"/>
        <end position="94"/>
    </location>
</feature>
<dbReference type="AlphaFoldDB" id="A0AAU7LUD4"/>
<feature type="compositionally biased region" description="Low complexity" evidence="1">
    <location>
        <begin position="62"/>
        <end position="80"/>
    </location>
</feature>
<dbReference type="SUPFAM" id="SSF81901">
    <property type="entry name" value="HCP-like"/>
    <property type="match status" value="1"/>
</dbReference>
<accession>A0AAU7LUD4</accession>